<name>A0ABV8PIR4_9FLAO</name>
<gene>
    <name evidence="2" type="ORF">ACFOWS_02860</name>
</gene>
<evidence type="ECO:0008006" key="4">
    <source>
        <dbReference type="Google" id="ProtNLM"/>
    </source>
</evidence>
<evidence type="ECO:0000313" key="2">
    <source>
        <dbReference type="EMBL" id="MFC4219055.1"/>
    </source>
</evidence>
<feature type="transmembrane region" description="Helical" evidence="1">
    <location>
        <begin position="157"/>
        <end position="177"/>
    </location>
</feature>
<feature type="transmembrane region" description="Helical" evidence="1">
    <location>
        <begin position="126"/>
        <end position="145"/>
    </location>
</feature>
<proteinExistence type="predicted"/>
<accession>A0ABV8PIR4</accession>
<protein>
    <recommendedName>
        <fullName evidence="4">MotA/TolQ/ExbB proton channel domain-containing protein</fullName>
    </recommendedName>
</protein>
<reference evidence="3" key="1">
    <citation type="journal article" date="2019" name="Int. J. Syst. Evol. Microbiol.">
        <title>The Global Catalogue of Microorganisms (GCM) 10K type strain sequencing project: providing services to taxonomists for standard genome sequencing and annotation.</title>
        <authorList>
            <consortium name="The Broad Institute Genomics Platform"/>
            <consortium name="The Broad Institute Genome Sequencing Center for Infectious Disease"/>
            <person name="Wu L."/>
            <person name="Ma J."/>
        </authorList>
    </citation>
    <scope>NUCLEOTIDE SEQUENCE [LARGE SCALE GENOMIC DNA]</scope>
    <source>
        <strain evidence="3">CGMCC 1.15774</strain>
    </source>
</reference>
<evidence type="ECO:0000256" key="1">
    <source>
        <dbReference type="SAM" id="Phobius"/>
    </source>
</evidence>
<evidence type="ECO:0000313" key="3">
    <source>
        <dbReference type="Proteomes" id="UP001595841"/>
    </source>
</evidence>
<sequence length="247" mass="28427">MFLMVAGRVIIKLFHNIKIHGAAILMGVAFFTHFFLPRREADITMVKASMAKIEYQIDSLNTGILSGAEDFRQGKIDNTAFFSLLDHNGARAKILSQELKELNIEFDRLDAYYKDRYFNYPSRRSLMWSLGLGIIITVLSLRLMVKSHQTVDRYEKSADMILSFMGGVVGAYFFAWILDPVERLDLPYAWYITLTVSMGVLGAILSYFITKIKVDKINELKDKVKFLQLWIDSKLKTEKKKREAKST</sequence>
<feature type="transmembrane region" description="Helical" evidence="1">
    <location>
        <begin position="17"/>
        <end position="36"/>
    </location>
</feature>
<keyword evidence="1" id="KW-0472">Membrane</keyword>
<keyword evidence="1" id="KW-0812">Transmembrane</keyword>
<feature type="transmembrane region" description="Helical" evidence="1">
    <location>
        <begin position="189"/>
        <end position="209"/>
    </location>
</feature>
<dbReference type="Proteomes" id="UP001595841">
    <property type="component" value="Unassembled WGS sequence"/>
</dbReference>
<dbReference type="RefSeq" id="WP_379762455.1">
    <property type="nucleotide sequence ID" value="NZ_JBHSCL010000003.1"/>
</dbReference>
<comment type="caution">
    <text evidence="2">The sequence shown here is derived from an EMBL/GenBank/DDBJ whole genome shotgun (WGS) entry which is preliminary data.</text>
</comment>
<organism evidence="2 3">
    <name type="scientific">Flagellimonas marina</name>
    <dbReference type="NCBI Taxonomy" id="1775168"/>
    <lineage>
        <taxon>Bacteria</taxon>
        <taxon>Pseudomonadati</taxon>
        <taxon>Bacteroidota</taxon>
        <taxon>Flavobacteriia</taxon>
        <taxon>Flavobacteriales</taxon>
        <taxon>Flavobacteriaceae</taxon>
        <taxon>Flagellimonas</taxon>
    </lineage>
</organism>
<dbReference type="EMBL" id="JBHSCL010000003">
    <property type="protein sequence ID" value="MFC4219055.1"/>
    <property type="molecule type" value="Genomic_DNA"/>
</dbReference>
<keyword evidence="1" id="KW-1133">Transmembrane helix</keyword>
<keyword evidence="3" id="KW-1185">Reference proteome</keyword>